<evidence type="ECO:0000313" key="2">
    <source>
        <dbReference type="Proteomes" id="UP000254794"/>
    </source>
</evidence>
<accession>A0A378JJW5</accession>
<gene>
    <name evidence="1" type="ORF">NCTC13316_00531</name>
</gene>
<dbReference type="OrthoDB" id="176190at2"/>
<evidence type="ECO:0000313" key="1">
    <source>
        <dbReference type="EMBL" id="STX50450.1"/>
    </source>
</evidence>
<proteinExistence type="predicted"/>
<name>A0A378JJW5_9GAMM</name>
<dbReference type="Proteomes" id="UP000254794">
    <property type="component" value="Unassembled WGS sequence"/>
</dbReference>
<organism evidence="1 2">
    <name type="scientific">Legionella busanensis</name>
    <dbReference type="NCBI Taxonomy" id="190655"/>
    <lineage>
        <taxon>Bacteria</taxon>
        <taxon>Pseudomonadati</taxon>
        <taxon>Pseudomonadota</taxon>
        <taxon>Gammaproteobacteria</taxon>
        <taxon>Legionellales</taxon>
        <taxon>Legionellaceae</taxon>
        <taxon>Legionella</taxon>
    </lineage>
</organism>
<reference evidence="1 2" key="1">
    <citation type="submission" date="2018-06" db="EMBL/GenBank/DDBJ databases">
        <authorList>
            <consortium name="Pathogen Informatics"/>
            <person name="Doyle S."/>
        </authorList>
    </citation>
    <scope>NUCLEOTIDE SEQUENCE [LARGE SCALE GENOMIC DNA]</scope>
    <source>
        <strain evidence="1 2">NCTC13316</strain>
    </source>
</reference>
<dbReference type="RefSeq" id="WP_115330167.1">
    <property type="nucleotide sequence ID" value="NZ_CAAAHP010000004.1"/>
</dbReference>
<protein>
    <submittedName>
        <fullName evidence="1">Uncharacterized protein</fullName>
    </submittedName>
</protein>
<sequence>MRSENVTCPILIRVSSFSISPINHKEHWRDVYDIKFKKLTIATPKRDMSGTLKFDKLLNAAKKYTISTALKCEGSIDFINGMNLTHQPLVVRNLLTVKGWLTQSTEQSLLPQSTFLVLSNTRETIFIKTHKMLRIDVGNYYKNRALDNSGYASFADVTKISGTYTLGLAFLEKDQIKICSKFNTLITFKGLF</sequence>
<dbReference type="EMBL" id="UGOD01000001">
    <property type="protein sequence ID" value="STX50450.1"/>
    <property type="molecule type" value="Genomic_DNA"/>
</dbReference>
<dbReference type="AlphaFoldDB" id="A0A378JJW5"/>
<keyword evidence="2" id="KW-1185">Reference proteome</keyword>